<dbReference type="AlphaFoldDB" id="A0A7S2TK21"/>
<protein>
    <recommendedName>
        <fullName evidence="3">Prokaryotic-type class I peptide chain release factors domain-containing protein</fullName>
    </recommendedName>
</protein>
<feature type="compositionally biased region" description="Basic residues" evidence="1">
    <location>
        <begin position="217"/>
        <end position="227"/>
    </location>
</feature>
<organism evidence="2">
    <name type="scientific">Lotharella oceanica</name>
    <dbReference type="NCBI Taxonomy" id="641309"/>
    <lineage>
        <taxon>Eukaryota</taxon>
        <taxon>Sar</taxon>
        <taxon>Rhizaria</taxon>
        <taxon>Cercozoa</taxon>
        <taxon>Chlorarachniophyceae</taxon>
        <taxon>Lotharella</taxon>
    </lineage>
</organism>
<feature type="region of interest" description="Disordered" evidence="1">
    <location>
        <begin position="213"/>
        <end position="242"/>
    </location>
</feature>
<dbReference type="InterPro" id="IPR045853">
    <property type="entry name" value="Pep_chain_release_fac_I_sf"/>
</dbReference>
<accession>A0A7S2TK21</accession>
<sequence length="242" mass="28072">MRSSFRTILSKWRPFIHANIARSARRSLCSSTRELDLFFRELAKARGLESFSPQQMQKMKTAAEAKGMDLTDKHYQVALLEYARMEEQDDNAREVQTGQESFDTKRMMDGNAQQGSRRKKAKSLSSSPADEPETNMKETMTWREAALEAMVLEEDIEERLSLDNAGVKLRHVPTGTFVKCFHSKTDQDTNRSKARKMLGERIKELVVHVRTVENRKRRERRKRIRRVNKLDKAARPARGEEA</sequence>
<feature type="compositionally biased region" description="Basic and acidic residues" evidence="1">
    <location>
        <begin position="228"/>
        <end position="242"/>
    </location>
</feature>
<proteinExistence type="predicted"/>
<feature type="region of interest" description="Disordered" evidence="1">
    <location>
        <begin position="88"/>
        <end position="137"/>
    </location>
</feature>
<evidence type="ECO:0000313" key="2">
    <source>
        <dbReference type="EMBL" id="CAD9754930.1"/>
    </source>
</evidence>
<evidence type="ECO:0008006" key="3">
    <source>
        <dbReference type="Google" id="ProtNLM"/>
    </source>
</evidence>
<evidence type="ECO:0000256" key="1">
    <source>
        <dbReference type="SAM" id="MobiDB-lite"/>
    </source>
</evidence>
<gene>
    <name evidence="2" type="ORF">LSP00402_LOCUS5459</name>
</gene>
<name>A0A7S2TK21_9EUKA</name>
<dbReference type="SUPFAM" id="SSF75620">
    <property type="entry name" value="Release factor"/>
    <property type="match status" value="1"/>
</dbReference>
<dbReference type="Gene3D" id="3.30.160.20">
    <property type="match status" value="1"/>
</dbReference>
<dbReference type="EMBL" id="HBHP01008753">
    <property type="protein sequence ID" value="CAD9754930.1"/>
    <property type="molecule type" value="Transcribed_RNA"/>
</dbReference>
<reference evidence="2" key="1">
    <citation type="submission" date="2021-01" db="EMBL/GenBank/DDBJ databases">
        <authorList>
            <person name="Corre E."/>
            <person name="Pelletier E."/>
            <person name="Niang G."/>
            <person name="Scheremetjew M."/>
            <person name="Finn R."/>
            <person name="Kale V."/>
            <person name="Holt S."/>
            <person name="Cochrane G."/>
            <person name="Meng A."/>
            <person name="Brown T."/>
            <person name="Cohen L."/>
        </authorList>
    </citation>
    <scope>NUCLEOTIDE SEQUENCE</scope>
    <source>
        <strain evidence="2">CCMP622</strain>
    </source>
</reference>